<evidence type="ECO:0000313" key="2">
    <source>
        <dbReference type="EMBL" id="OPH38385.1"/>
    </source>
</evidence>
<dbReference type="EMBL" id="MXAP01000060">
    <property type="protein sequence ID" value="OPH38385.1"/>
    <property type="molecule type" value="Genomic_DNA"/>
</dbReference>
<name>A0ABX3NIQ7_9GAMM</name>
<proteinExistence type="predicted"/>
<keyword evidence="3" id="KW-1185">Reference proteome</keyword>
<dbReference type="Proteomes" id="UP000190777">
    <property type="component" value="Unassembled WGS sequence"/>
</dbReference>
<dbReference type="InterPro" id="IPR029060">
    <property type="entry name" value="PIN-like_dom_sf"/>
</dbReference>
<dbReference type="SUPFAM" id="SSF88723">
    <property type="entry name" value="PIN domain-like"/>
    <property type="match status" value="1"/>
</dbReference>
<reference evidence="2 3" key="1">
    <citation type="submission" date="2017-03" db="EMBL/GenBank/DDBJ databases">
        <title>Draft genome sequence of Moraxella equi CCUG 4950T type strain.</title>
        <authorList>
            <person name="Salva-Serra F."/>
            <person name="Engstrom-Jakobsson H."/>
            <person name="Thorell K."/>
            <person name="Jaen-Luchoro D."/>
            <person name="Gonzales-Siles L."/>
            <person name="Karlsson R."/>
            <person name="Yazdan S."/>
            <person name="Boulund F."/>
            <person name="Johnning A."/>
            <person name="Engstrand L."/>
            <person name="Kristiansson E."/>
            <person name="Moore E."/>
        </authorList>
    </citation>
    <scope>NUCLEOTIDE SEQUENCE [LARGE SCALE GENOMIC DNA]</scope>
    <source>
        <strain evidence="2 3">CCUG 4950</strain>
    </source>
</reference>
<sequence>MDWQFKRHCVMNGIKYLLDTCFIIELYNGHQEVVKIIEENKIDLTHCAISPINRMEVLGFGDLVDNDSQNLEKLLDVLMTLPIDRKIEDTVIELRKHHKIKLPDAIVLATVLTHNLELLSLDMGLINKYQKEIAN</sequence>
<dbReference type="Pfam" id="PF01850">
    <property type="entry name" value="PIN"/>
    <property type="match status" value="1"/>
</dbReference>
<dbReference type="Gene3D" id="3.40.50.1010">
    <property type="entry name" value="5'-nuclease"/>
    <property type="match status" value="1"/>
</dbReference>
<evidence type="ECO:0000313" key="3">
    <source>
        <dbReference type="Proteomes" id="UP000190777"/>
    </source>
</evidence>
<organism evidence="2 3">
    <name type="scientific">Moraxella equi</name>
    <dbReference type="NCBI Taxonomy" id="60442"/>
    <lineage>
        <taxon>Bacteria</taxon>
        <taxon>Pseudomonadati</taxon>
        <taxon>Pseudomonadota</taxon>
        <taxon>Gammaproteobacteria</taxon>
        <taxon>Moraxellales</taxon>
        <taxon>Moraxellaceae</taxon>
        <taxon>Moraxella</taxon>
    </lineage>
</organism>
<feature type="domain" description="PIN" evidence="1">
    <location>
        <begin position="16"/>
        <end position="125"/>
    </location>
</feature>
<dbReference type="InterPro" id="IPR002716">
    <property type="entry name" value="PIN_dom"/>
</dbReference>
<evidence type="ECO:0000259" key="1">
    <source>
        <dbReference type="Pfam" id="PF01850"/>
    </source>
</evidence>
<comment type="caution">
    <text evidence="2">The sequence shown here is derived from an EMBL/GenBank/DDBJ whole genome shotgun (WGS) entry which is preliminary data.</text>
</comment>
<accession>A0ABX3NIQ7</accession>
<protein>
    <recommendedName>
        <fullName evidence="1">PIN domain-containing protein</fullName>
    </recommendedName>
</protein>
<gene>
    <name evidence="2" type="ORF">B5J93_06310</name>
</gene>